<reference evidence="1 2" key="1">
    <citation type="submission" date="2015-01" db="EMBL/GenBank/DDBJ databases">
        <title>Evolution of Trichinella species and genotypes.</title>
        <authorList>
            <person name="Korhonen P.K."/>
            <person name="Edoardo P."/>
            <person name="Giuseppe L.R."/>
            <person name="Gasser R.B."/>
        </authorList>
    </citation>
    <scope>NUCLEOTIDE SEQUENCE [LARGE SCALE GENOMIC DNA]</scope>
    <source>
        <strain evidence="1">ISS417</strain>
    </source>
</reference>
<sequence>MFPAYNVFPLSTSVFSGPQMNVLTGFCCIYHNLFESLYEVLHFESAKVKTDRISGIKVTFTLSCSGILQSKNSRNFSVNLRTQSMLAKLKFVTSKLRHSQSQSAVGTGNMNTRKRMQKMVNGTENLFNGKLMLAFTKHLDKVKSGSKFLLGIKLHITD</sequence>
<keyword evidence="2" id="KW-1185">Reference proteome</keyword>
<evidence type="ECO:0000313" key="1">
    <source>
        <dbReference type="EMBL" id="KRX33409.1"/>
    </source>
</evidence>
<gene>
    <name evidence="1" type="ORF">T05_7130</name>
</gene>
<dbReference type="AlphaFoldDB" id="A0A0V0T322"/>
<name>A0A0V0T322_9BILA</name>
<proteinExistence type="predicted"/>
<comment type="caution">
    <text evidence="1">The sequence shown here is derived from an EMBL/GenBank/DDBJ whole genome shotgun (WGS) entry which is preliminary data.</text>
</comment>
<dbReference type="OrthoDB" id="2408293at2759"/>
<dbReference type="Proteomes" id="UP000055048">
    <property type="component" value="Unassembled WGS sequence"/>
</dbReference>
<evidence type="ECO:0000313" key="2">
    <source>
        <dbReference type="Proteomes" id="UP000055048"/>
    </source>
</evidence>
<dbReference type="EMBL" id="JYDJ01000809">
    <property type="protein sequence ID" value="KRX33409.1"/>
    <property type="molecule type" value="Genomic_DNA"/>
</dbReference>
<organism evidence="1 2">
    <name type="scientific">Trichinella murrelli</name>
    <dbReference type="NCBI Taxonomy" id="144512"/>
    <lineage>
        <taxon>Eukaryota</taxon>
        <taxon>Metazoa</taxon>
        <taxon>Ecdysozoa</taxon>
        <taxon>Nematoda</taxon>
        <taxon>Enoplea</taxon>
        <taxon>Dorylaimia</taxon>
        <taxon>Trichinellida</taxon>
        <taxon>Trichinellidae</taxon>
        <taxon>Trichinella</taxon>
    </lineage>
</organism>
<accession>A0A0V0T322</accession>
<protein>
    <submittedName>
        <fullName evidence="1">Uncharacterized protein</fullName>
    </submittedName>
</protein>